<evidence type="ECO:0000259" key="1">
    <source>
        <dbReference type="Pfam" id="PF00501"/>
    </source>
</evidence>
<keyword evidence="3" id="KW-0436">Ligase</keyword>
<dbReference type="InterPro" id="IPR045851">
    <property type="entry name" value="AMP-bd_C_sf"/>
</dbReference>
<organism evidence="3 4">
    <name type="scientific">Brevibacterium daeguense</name>
    <dbReference type="NCBI Taxonomy" id="909936"/>
    <lineage>
        <taxon>Bacteria</taxon>
        <taxon>Bacillati</taxon>
        <taxon>Actinomycetota</taxon>
        <taxon>Actinomycetes</taxon>
        <taxon>Micrococcales</taxon>
        <taxon>Brevibacteriaceae</taxon>
        <taxon>Brevibacterium</taxon>
    </lineage>
</organism>
<dbReference type="PROSITE" id="PS00455">
    <property type="entry name" value="AMP_BINDING"/>
    <property type="match status" value="1"/>
</dbReference>
<accession>A0ABP8EFU1</accession>
<dbReference type="SUPFAM" id="SSF56801">
    <property type="entry name" value="Acetyl-CoA synthetase-like"/>
    <property type="match status" value="1"/>
</dbReference>
<dbReference type="PANTHER" id="PTHR43767:SF7">
    <property type="entry name" value="MEDIUM_LONG-CHAIN-FATTY-ACID--COA LIGASE FADD8"/>
    <property type="match status" value="1"/>
</dbReference>
<proteinExistence type="predicted"/>
<keyword evidence="4" id="KW-1185">Reference proteome</keyword>
<dbReference type="GO" id="GO:0016874">
    <property type="term" value="F:ligase activity"/>
    <property type="evidence" value="ECO:0007669"/>
    <property type="project" value="UniProtKB-KW"/>
</dbReference>
<dbReference type="InterPro" id="IPR025110">
    <property type="entry name" value="AMP-bd_C"/>
</dbReference>
<reference evidence="4" key="1">
    <citation type="journal article" date="2019" name="Int. J. Syst. Evol. Microbiol.">
        <title>The Global Catalogue of Microorganisms (GCM) 10K type strain sequencing project: providing services to taxonomists for standard genome sequencing and annotation.</title>
        <authorList>
            <consortium name="The Broad Institute Genomics Platform"/>
            <consortium name="The Broad Institute Genome Sequencing Center for Infectious Disease"/>
            <person name="Wu L."/>
            <person name="Ma J."/>
        </authorList>
    </citation>
    <scope>NUCLEOTIDE SEQUENCE [LARGE SCALE GENOMIC DNA]</scope>
    <source>
        <strain evidence="4">JCM 17458</strain>
    </source>
</reference>
<name>A0ABP8EFU1_9MICO</name>
<dbReference type="Gene3D" id="3.30.300.30">
    <property type="match status" value="1"/>
</dbReference>
<dbReference type="Pfam" id="PF13193">
    <property type="entry name" value="AMP-binding_C"/>
    <property type="match status" value="1"/>
</dbReference>
<feature type="domain" description="AMP-dependent synthetase/ligase" evidence="1">
    <location>
        <begin position="10"/>
        <end position="385"/>
    </location>
</feature>
<evidence type="ECO:0000313" key="3">
    <source>
        <dbReference type="EMBL" id="GAA4282786.1"/>
    </source>
</evidence>
<dbReference type="RefSeq" id="WP_236865361.1">
    <property type="nucleotide sequence ID" value="NZ_BAABAZ010000003.1"/>
</dbReference>
<dbReference type="InterPro" id="IPR020845">
    <property type="entry name" value="AMP-binding_CS"/>
</dbReference>
<comment type="caution">
    <text evidence="3">The sequence shown here is derived from an EMBL/GenBank/DDBJ whole genome shotgun (WGS) entry which is preliminary data.</text>
</comment>
<dbReference type="InterPro" id="IPR050237">
    <property type="entry name" value="ATP-dep_AMP-bd_enzyme"/>
</dbReference>
<dbReference type="Pfam" id="PF00501">
    <property type="entry name" value="AMP-binding"/>
    <property type="match status" value="1"/>
</dbReference>
<sequence length="535" mass="58411">MLLGHVISNTALRHPERDAIIFGEQHTRFSELDDRMNRIANGLRQIAEDGARIAVLSRNRPEVIELQHAVPMAGMGCVFVNYRLTPREVAYILQNSGAAVIAVSQEFENAIRGLRDQLPDLRTVITLDEPQAGTAGQAPDGAFGEDGILSYSQLATFEDDTPAGAGVDPNSLAWLVYTSGTTGRPKGAMLSHANIIAAVANSLGGAPSQPFGRYINPFPLCHIAAYGMPTQFADKSTVVLQEAFEAEDYMRTIQDLEITASSIAPVMLGLILSRPELDSYDVTSLRHISYGASSISPDLLRKSLKRFSNAEFFQAFGMTELAGNVAWMSHEWHLKGLEQPEILSAAGVTAPFAGIRIADPLDQPVANGEVGEIQVRADQAMIGYWQNEEATREAFAGEWYKTGDLGRMTDEGLLYVVDRKKDMILTGGLNVYSREVEDVLAEHPDIQDVAVIGVPEEIWGESVCAVIVRRPGSQLTAAEVTAFVKENLASFKKPKYVEFVDELPRNHTGKVLKRQLRQSYEHIAATAAETKGASL</sequence>
<dbReference type="EMBL" id="BAABAZ010000003">
    <property type="protein sequence ID" value="GAA4282786.1"/>
    <property type="molecule type" value="Genomic_DNA"/>
</dbReference>
<dbReference type="Gene3D" id="3.40.50.12780">
    <property type="entry name" value="N-terminal domain of ligase-like"/>
    <property type="match status" value="1"/>
</dbReference>
<gene>
    <name evidence="3" type="ORF">GCM10022261_03170</name>
</gene>
<feature type="domain" description="AMP-binding enzyme C-terminal" evidence="2">
    <location>
        <begin position="435"/>
        <end position="510"/>
    </location>
</feature>
<dbReference type="InterPro" id="IPR042099">
    <property type="entry name" value="ANL_N_sf"/>
</dbReference>
<evidence type="ECO:0000313" key="4">
    <source>
        <dbReference type="Proteomes" id="UP001501586"/>
    </source>
</evidence>
<dbReference type="InterPro" id="IPR000873">
    <property type="entry name" value="AMP-dep_synth/lig_dom"/>
</dbReference>
<dbReference type="PANTHER" id="PTHR43767">
    <property type="entry name" value="LONG-CHAIN-FATTY-ACID--COA LIGASE"/>
    <property type="match status" value="1"/>
</dbReference>
<dbReference type="Proteomes" id="UP001501586">
    <property type="component" value="Unassembled WGS sequence"/>
</dbReference>
<protein>
    <submittedName>
        <fullName evidence="3">Long-chain fatty acid--CoA ligase</fullName>
    </submittedName>
</protein>
<evidence type="ECO:0000259" key="2">
    <source>
        <dbReference type="Pfam" id="PF13193"/>
    </source>
</evidence>